<dbReference type="AlphaFoldDB" id="A0A502FJZ0"/>
<name>A0A502FJZ0_9PROT</name>
<evidence type="ECO:0000313" key="1">
    <source>
        <dbReference type="EMBL" id="TPG49562.1"/>
    </source>
</evidence>
<accession>A0A502FJZ0</accession>
<comment type="caution">
    <text evidence="1">The sequence shown here is derived from an EMBL/GenBank/DDBJ whole genome shotgun (WGS) entry which is preliminary data.</text>
</comment>
<proteinExistence type="predicted"/>
<sequence>MGSRIAKIEAQRAGPAAFVVLLPADAYDHGTEHLERVTAEAIREHRARTGYQGAVLIGCQECMSVEEWTERYCVRGGGDPAA</sequence>
<organism evidence="1 2">
    <name type="scientific">Muricoccus nepalensis</name>
    <dbReference type="NCBI Taxonomy" id="1854500"/>
    <lineage>
        <taxon>Bacteria</taxon>
        <taxon>Pseudomonadati</taxon>
        <taxon>Pseudomonadota</taxon>
        <taxon>Alphaproteobacteria</taxon>
        <taxon>Acetobacterales</taxon>
        <taxon>Roseomonadaceae</taxon>
        <taxon>Muricoccus</taxon>
    </lineage>
</organism>
<gene>
    <name evidence="1" type="ORF">EAH89_21380</name>
</gene>
<dbReference type="Proteomes" id="UP000317078">
    <property type="component" value="Unassembled WGS sequence"/>
</dbReference>
<keyword evidence="2" id="KW-1185">Reference proteome</keyword>
<evidence type="ECO:0000313" key="2">
    <source>
        <dbReference type="Proteomes" id="UP000317078"/>
    </source>
</evidence>
<reference evidence="1 2" key="1">
    <citation type="journal article" date="2019" name="Environ. Microbiol.">
        <title>Species interactions and distinct microbial communities in high Arctic permafrost affected cryosols are associated with the CH4 and CO2 gas fluxes.</title>
        <authorList>
            <person name="Altshuler I."/>
            <person name="Hamel J."/>
            <person name="Turney S."/>
            <person name="Magnuson E."/>
            <person name="Levesque R."/>
            <person name="Greer C."/>
            <person name="Whyte L.G."/>
        </authorList>
    </citation>
    <scope>NUCLEOTIDE SEQUENCE [LARGE SCALE GENOMIC DNA]</scope>
    <source>
        <strain evidence="1 2">S9.3B</strain>
    </source>
</reference>
<protein>
    <submittedName>
        <fullName evidence="1">Uncharacterized protein</fullName>
    </submittedName>
</protein>
<dbReference type="EMBL" id="RCZP01000028">
    <property type="protein sequence ID" value="TPG49562.1"/>
    <property type="molecule type" value="Genomic_DNA"/>
</dbReference>